<reference evidence="4 6" key="3">
    <citation type="submission" date="2019-07" db="EMBL/GenBank/DDBJ databases">
        <authorList>
            <person name="Jastrzebski P J."/>
            <person name="Paukszto L."/>
            <person name="Jastrzebski P J."/>
        </authorList>
    </citation>
    <scope>NUCLEOTIDE SEQUENCE [LARGE SCALE GENOMIC DNA]</scope>
    <source>
        <strain evidence="4 6">WMS-il1</strain>
    </source>
</reference>
<dbReference type="InterPro" id="IPR043791">
    <property type="entry name" value="DUF5733"/>
</dbReference>
<evidence type="ECO:0000313" key="6">
    <source>
        <dbReference type="Proteomes" id="UP000321570"/>
    </source>
</evidence>
<reference evidence="7" key="1">
    <citation type="submission" date="2017-02" db="UniProtKB">
        <authorList>
            <consortium name="WormBaseParasite"/>
        </authorList>
    </citation>
    <scope>IDENTIFICATION</scope>
</reference>
<name>A0A0R3S9R2_HYMDI</name>
<feature type="compositionally biased region" description="Acidic residues" evidence="1">
    <location>
        <begin position="261"/>
        <end position="275"/>
    </location>
</feature>
<feature type="compositionally biased region" description="Basic and acidic residues" evidence="1">
    <location>
        <begin position="153"/>
        <end position="166"/>
    </location>
</feature>
<evidence type="ECO:0000259" key="2">
    <source>
        <dbReference type="Pfam" id="PF19004"/>
    </source>
</evidence>
<dbReference type="Proteomes" id="UP000321570">
    <property type="component" value="Unassembled WGS sequence"/>
</dbReference>
<accession>A0A0R3S9R2</accession>
<evidence type="ECO:0000313" key="5">
    <source>
        <dbReference type="Proteomes" id="UP000274504"/>
    </source>
</evidence>
<dbReference type="WBParaSite" id="HDID_0000100901-mRNA-1">
    <property type="protein sequence ID" value="HDID_0000100901-mRNA-1"/>
    <property type="gene ID" value="HDID_0000100901"/>
</dbReference>
<dbReference type="Proteomes" id="UP000274504">
    <property type="component" value="Unassembled WGS sequence"/>
</dbReference>
<dbReference type="AlphaFoldDB" id="A0A0R3S9R2"/>
<dbReference type="EMBL" id="CABIJS010000188">
    <property type="protein sequence ID" value="VUZ45818.1"/>
    <property type="molecule type" value="Genomic_DNA"/>
</dbReference>
<feature type="region of interest" description="Disordered" evidence="1">
    <location>
        <begin position="153"/>
        <end position="189"/>
    </location>
</feature>
<feature type="compositionally biased region" description="Low complexity" evidence="1">
    <location>
        <begin position="242"/>
        <end position="251"/>
    </location>
</feature>
<sequence>MTEDREKDPKREKSKEGKHKDKNSKKNKLLPTGQITVAECTLRKIIKQKKVGRYTEEEAKRIYDSVKVKKSGFPAYTASIYSNMVQFAPKKRGKKIQPIGYEDIKQIVMIPGDDDSFLLYVPKTKKTKQFSGIFTWTDPEGEKKLKDALREYHNPVDSESSTDRRKAVQGTTPERDYPLMQRKAGSGPSEVHFDERLLSESFVISTPPPGAHGSSETEIVDSGPIRETYTLYTPKRYINRRSCNYSTSSSSDDNDYNQGGVDDDSYEDESDEEDYEYICRDPNSIFYGERMSPKSQYVDKLLRATAQMKNKYE</sequence>
<dbReference type="Pfam" id="PF19004">
    <property type="entry name" value="DUF5733"/>
    <property type="match status" value="1"/>
</dbReference>
<evidence type="ECO:0000256" key="1">
    <source>
        <dbReference type="SAM" id="MobiDB-lite"/>
    </source>
</evidence>
<feature type="region of interest" description="Disordered" evidence="1">
    <location>
        <begin position="1"/>
        <end position="30"/>
    </location>
</feature>
<organism evidence="7">
    <name type="scientific">Hymenolepis diminuta</name>
    <name type="common">Rat tapeworm</name>
    <dbReference type="NCBI Taxonomy" id="6216"/>
    <lineage>
        <taxon>Eukaryota</taxon>
        <taxon>Metazoa</taxon>
        <taxon>Spiralia</taxon>
        <taxon>Lophotrochozoa</taxon>
        <taxon>Platyhelminthes</taxon>
        <taxon>Cestoda</taxon>
        <taxon>Eucestoda</taxon>
        <taxon>Cyclophyllidea</taxon>
        <taxon>Hymenolepididae</taxon>
        <taxon>Hymenolepis</taxon>
    </lineage>
</organism>
<feature type="region of interest" description="Disordered" evidence="1">
    <location>
        <begin position="242"/>
        <end position="275"/>
    </location>
</feature>
<keyword evidence="6" id="KW-1185">Reference proteome</keyword>
<feature type="domain" description="DUF5733" evidence="2">
    <location>
        <begin position="39"/>
        <end position="152"/>
    </location>
</feature>
<protein>
    <submittedName>
        <fullName evidence="7">DUF5733 domain-containing protein</fullName>
    </submittedName>
</protein>
<evidence type="ECO:0000313" key="4">
    <source>
        <dbReference type="EMBL" id="VUZ45818.1"/>
    </source>
</evidence>
<evidence type="ECO:0000313" key="7">
    <source>
        <dbReference type="WBParaSite" id="HDID_0000100901-mRNA-1"/>
    </source>
</evidence>
<dbReference type="OrthoDB" id="6247497at2759"/>
<gene>
    <name evidence="3" type="ORF">HDID_LOCUS1010</name>
    <name evidence="4" type="ORF">WMSIL1_LOCUS5765</name>
</gene>
<evidence type="ECO:0000313" key="3">
    <source>
        <dbReference type="EMBL" id="VDL18471.1"/>
    </source>
</evidence>
<proteinExistence type="predicted"/>
<dbReference type="EMBL" id="UYSG01000159">
    <property type="protein sequence ID" value="VDL18471.1"/>
    <property type="molecule type" value="Genomic_DNA"/>
</dbReference>
<reference evidence="3 5" key="2">
    <citation type="submission" date="2018-11" db="EMBL/GenBank/DDBJ databases">
        <authorList>
            <consortium name="Pathogen Informatics"/>
        </authorList>
    </citation>
    <scope>NUCLEOTIDE SEQUENCE [LARGE SCALE GENOMIC DNA]</scope>
</reference>
<feature type="compositionally biased region" description="Basic and acidic residues" evidence="1">
    <location>
        <begin position="1"/>
        <end position="19"/>
    </location>
</feature>